<organism evidence="2 3">
    <name type="scientific">Armillaria novae-zelandiae</name>
    <dbReference type="NCBI Taxonomy" id="153914"/>
    <lineage>
        <taxon>Eukaryota</taxon>
        <taxon>Fungi</taxon>
        <taxon>Dikarya</taxon>
        <taxon>Basidiomycota</taxon>
        <taxon>Agaricomycotina</taxon>
        <taxon>Agaricomycetes</taxon>
        <taxon>Agaricomycetidae</taxon>
        <taxon>Agaricales</taxon>
        <taxon>Marasmiineae</taxon>
        <taxon>Physalacriaceae</taxon>
        <taxon>Armillaria</taxon>
    </lineage>
</organism>
<dbReference type="Proteomes" id="UP001175227">
    <property type="component" value="Unassembled WGS sequence"/>
</dbReference>
<dbReference type="AlphaFoldDB" id="A0AA39PU27"/>
<dbReference type="PANTHER" id="PTHR28251:SF1">
    <property type="entry name" value="V-TYPE ATPASE ASSEMBLY FACTOR PKR1"/>
    <property type="match status" value="1"/>
</dbReference>
<evidence type="ECO:0000313" key="2">
    <source>
        <dbReference type="EMBL" id="KAK0490548.1"/>
    </source>
</evidence>
<dbReference type="EMBL" id="JAUEPR010000001">
    <property type="protein sequence ID" value="KAK0490548.1"/>
    <property type="molecule type" value="Genomic_DNA"/>
</dbReference>
<dbReference type="Pfam" id="PF08636">
    <property type="entry name" value="Pkr1"/>
    <property type="match status" value="1"/>
</dbReference>
<gene>
    <name evidence="2" type="ORF">IW261DRAFT_20230</name>
</gene>
<comment type="caution">
    <text evidence="2">The sequence shown here is derived from an EMBL/GenBank/DDBJ whole genome shotgun (WGS) entry which is preliminary data.</text>
</comment>
<evidence type="ECO:0000313" key="3">
    <source>
        <dbReference type="Proteomes" id="UP001175227"/>
    </source>
</evidence>
<reference evidence="2" key="1">
    <citation type="submission" date="2023-06" db="EMBL/GenBank/DDBJ databases">
        <authorList>
            <consortium name="Lawrence Berkeley National Laboratory"/>
            <person name="Ahrendt S."/>
            <person name="Sahu N."/>
            <person name="Indic B."/>
            <person name="Wong-Bajracharya J."/>
            <person name="Merenyi Z."/>
            <person name="Ke H.-M."/>
            <person name="Monk M."/>
            <person name="Kocsube S."/>
            <person name="Drula E."/>
            <person name="Lipzen A."/>
            <person name="Balint B."/>
            <person name="Henrissat B."/>
            <person name="Andreopoulos B."/>
            <person name="Martin F.M."/>
            <person name="Harder C.B."/>
            <person name="Rigling D."/>
            <person name="Ford K.L."/>
            <person name="Foster G.D."/>
            <person name="Pangilinan J."/>
            <person name="Papanicolaou A."/>
            <person name="Barry K."/>
            <person name="LaButti K."/>
            <person name="Viragh M."/>
            <person name="Koriabine M."/>
            <person name="Yan M."/>
            <person name="Riley R."/>
            <person name="Champramary S."/>
            <person name="Plett K.L."/>
            <person name="Tsai I.J."/>
            <person name="Slot J."/>
            <person name="Sipos G."/>
            <person name="Plett J."/>
            <person name="Nagy L.G."/>
            <person name="Grigoriev I.V."/>
        </authorList>
    </citation>
    <scope>NUCLEOTIDE SEQUENCE</scope>
    <source>
        <strain evidence="2">ICMP 16352</strain>
    </source>
</reference>
<keyword evidence="3" id="KW-1185">Reference proteome</keyword>
<dbReference type="PANTHER" id="PTHR28251">
    <property type="entry name" value="V-TYPE ATPASE ASSEMBLY FACTOR PKR1"/>
    <property type="match status" value="1"/>
</dbReference>
<feature type="transmembrane region" description="Helical" evidence="1">
    <location>
        <begin position="70"/>
        <end position="91"/>
    </location>
</feature>
<evidence type="ECO:0000256" key="1">
    <source>
        <dbReference type="SAM" id="Phobius"/>
    </source>
</evidence>
<name>A0AA39PU27_9AGAR</name>
<dbReference type="GO" id="GO:0070072">
    <property type="term" value="P:vacuolar proton-transporting V-type ATPase complex assembly"/>
    <property type="evidence" value="ECO:0007669"/>
    <property type="project" value="InterPro"/>
</dbReference>
<sequence length="134" mass="14637">MPSENAYWIHVGERRGELLAGAKKGCRRHVSELSSQSTATMEAEQNDKVDVSESFVSQILTPGSSLHPTFLLILDLSFAVLLVVLVLLLFLTSGNVHIIALIGIELALWASVKWFVHELQNASPAGGEETKKNI</sequence>
<keyword evidence="1" id="KW-0472">Membrane</keyword>
<accession>A0AA39PU27</accession>
<keyword evidence="1" id="KW-1133">Transmembrane helix</keyword>
<protein>
    <submittedName>
        <fullName evidence="2">Uncharacterized protein</fullName>
    </submittedName>
</protein>
<proteinExistence type="predicted"/>
<keyword evidence="1" id="KW-0812">Transmembrane</keyword>
<dbReference type="InterPro" id="IPR013945">
    <property type="entry name" value="Pkr1"/>
</dbReference>
<dbReference type="GO" id="GO:0005789">
    <property type="term" value="C:endoplasmic reticulum membrane"/>
    <property type="evidence" value="ECO:0007669"/>
    <property type="project" value="TreeGrafter"/>
</dbReference>